<keyword evidence="1" id="KW-1133">Transmembrane helix</keyword>
<sequence>MSIFSPVAILASVAWPGLLAALLIGAGTGRWAGLPAGRGPRLAAGLVVLLALAAGAAALAGLAPGSLAVPGREGFWLETAALMLAFYLVGCLLGAALPRRA</sequence>
<proteinExistence type="predicted"/>
<reference evidence="2" key="2">
    <citation type="submission" date="2021-08" db="EMBL/GenBank/DDBJ databases">
        <authorList>
            <person name="Tani A."/>
            <person name="Ola A."/>
            <person name="Ogura Y."/>
            <person name="Katsura K."/>
            <person name="Hayashi T."/>
        </authorList>
    </citation>
    <scope>NUCLEOTIDE SEQUENCE</scope>
    <source>
        <strain evidence="2">JCM 32048</strain>
    </source>
</reference>
<accession>A0AA37HFZ8</accession>
<keyword evidence="1" id="KW-0812">Transmembrane</keyword>
<keyword evidence="3" id="KW-1185">Reference proteome</keyword>
<reference evidence="2" key="1">
    <citation type="journal article" date="2016" name="Front. Microbiol.">
        <title>Genome Sequence of the Piezophilic, Mesophilic Sulfate-Reducing Bacterium Desulfovibrio indicus J2T.</title>
        <authorList>
            <person name="Cao J."/>
            <person name="Maignien L."/>
            <person name="Shao Z."/>
            <person name="Alain K."/>
            <person name="Jebbar M."/>
        </authorList>
    </citation>
    <scope>NUCLEOTIDE SEQUENCE</scope>
    <source>
        <strain evidence="2">JCM 32048</strain>
    </source>
</reference>
<evidence type="ECO:0000313" key="3">
    <source>
        <dbReference type="Proteomes" id="UP001055286"/>
    </source>
</evidence>
<dbReference type="RefSeq" id="WP_238192801.1">
    <property type="nucleotide sequence ID" value="NZ_BPQJ01000034.1"/>
</dbReference>
<feature type="transmembrane region" description="Helical" evidence="1">
    <location>
        <begin position="41"/>
        <end position="63"/>
    </location>
</feature>
<dbReference type="Proteomes" id="UP001055286">
    <property type="component" value="Unassembled WGS sequence"/>
</dbReference>
<feature type="transmembrane region" description="Helical" evidence="1">
    <location>
        <begin position="6"/>
        <end position="29"/>
    </location>
</feature>
<organism evidence="2 3">
    <name type="scientific">Methylobacterium frigidaeris</name>
    <dbReference type="NCBI Taxonomy" id="2038277"/>
    <lineage>
        <taxon>Bacteria</taxon>
        <taxon>Pseudomonadati</taxon>
        <taxon>Pseudomonadota</taxon>
        <taxon>Alphaproteobacteria</taxon>
        <taxon>Hyphomicrobiales</taxon>
        <taxon>Methylobacteriaceae</taxon>
        <taxon>Methylobacterium</taxon>
    </lineage>
</organism>
<protein>
    <submittedName>
        <fullName evidence="2">Uncharacterized protein</fullName>
    </submittedName>
</protein>
<evidence type="ECO:0000313" key="2">
    <source>
        <dbReference type="EMBL" id="GJD65069.1"/>
    </source>
</evidence>
<dbReference type="EMBL" id="BPQJ01000034">
    <property type="protein sequence ID" value="GJD65069.1"/>
    <property type="molecule type" value="Genomic_DNA"/>
</dbReference>
<gene>
    <name evidence="2" type="ORF">MPEAHAMD_5255</name>
</gene>
<keyword evidence="1" id="KW-0472">Membrane</keyword>
<feature type="transmembrane region" description="Helical" evidence="1">
    <location>
        <begin position="75"/>
        <end position="97"/>
    </location>
</feature>
<evidence type="ECO:0000256" key="1">
    <source>
        <dbReference type="SAM" id="Phobius"/>
    </source>
</evidence>
<dbReference type="AlphaFoldDB" id="A0AA37HFZ8"/>
<name>A0AA37HFZ8_9HYPH</name>
<comment type="caution">
    <text evidence="2">The sequence shown here is derived from an EMBL/GenBank/DDBJ whole genome shotgun (WGS) entry which is preliminary data.</text>
</comment>